<accession>A0A0C3G1P3</accession>
<dbReference type="EMBL" id="KN832984">
    <property type="protein sequence ID" value="KIM85759.1"/>
    <property type="molecule type" value="Genomic_DNA"/>
</dbReference>
<organism evidence="1 2">
    <name type="scientific">Piloderma croceum (strain F 1598)</name>
    <dbReference type="NCBI Taxonomy" id="765440"/>
    <lineage>
        <taxon>Eukaryota</taxon>
        <taxon>Fungi</taxon>
        <taxon>Dikarya</taxon>
        <taxon>Basidiomycota</taxon>
        <taxon>Agaricomycotina</taxon>
        <taxon>Agaricomycetes</taxon>
        <taxon>Agaricomycetidae</taxon>
        <taxon>Atheliales</taxon>
        <taxon>Atheliaceae</taxon>
        <taxon>Piloderma</taxon>
    </lineage>
</organism>
<dbReference type="AlphaFoldDB" id="A0A0C3G1P3"/>
<dbReference type="HOGENOM" id="CLU_2427819_0_0_1"/>
<dbReference type="Proteomes" id="UP000054166">
    <property type="component" value="Unassembled WGS sequence"/>
</dbReference>
<keyword evidence="2" id="KW-1185">Reference proteome</keyword>
<sequence length="91" mass="10566">MLSFTGCQTVVRYIVMKIRIRILTTWWPWIGCKLCYIVTHGSLTLDVAWFGFIPKWLQVHDLAIWIQDQLLTLSRPCPAVSFLVPLSDRST</sequence>
<name>A0A0C3G1P3_PILCF</name>
<evidence type="ECO:0000313" key="1">
    <source>
        <dbReference type="EMBL" id="KIM85759.1"/>
    </source>
</evidence>
<gene>
    <name evidence="1" type="ORF">PILCRDRAFT_343880</name>
</gene>
<dbReference type="InParanoid" id="A0A0C3G1P3"/>
<reference evidence="1 2" key="1">
    <citation type="submission" date="2014-04" db="EMBL/GenBank/DDBJ databases">
        <authorList>
            <consortium name="DOE Joint Genome Institute"/>
            <person name="Kuo A."/>
            <person name="Tarkka M."/>
            <person name="Buscot F."/>
            <person name="Kohler A."/>
            <person name="Nagy L.G."/>
            <person name="Floudas D."/>
            <person name="Copeland A."/>
            <person name="Barry K.W."/>
            <person name="Cichocki N."/>
            <person name="Veneault-Fourrey C."/>
            <person name="LaButti K."/>
            <person name="Lindquist E.A."/>
            <person name="Lipzen A."/>
            <person name="Lundell T."/>
            <person name="Morin E."/>
            <person name="Murat C."/>
            <person name="Sun H."/>
            <person name="Tunlid A."/>
            <person name="Henrissat B."/>
            <person name="Grigoriev I.V."/>
            <person name="Hibbett D.S."/>
            <person name="Martin F."/>
            <person name="Nordberg H.P."/>
            <person name="Cantor M.N."/>
            <person name="Hua S.X."/>
        </authorList>
    </citation>
    <scope>NUCLEOTIDE SEQUENCE [LARGE SCALE GENOMIC DNA]</scope>
    <source>
        <strain evidence="1 2">F 1598</strain>
    </source>
</reference>
<evidence type="ECO:0000313" key="2">
    <source>
        <dbReference type="Proteomes" id="UP000054166"/>
    </source>
</evidence>
<protein>
    <submittedName>
        <fullName evidence="1">Uncharacterized protein</fullName>
    </submittedName>
</protein>
<proteinExistence type="predicted"/>
<reference evidence="2" key="2">
    <citation type="submission" date="2015-01" db="EMBL/GenBank/DDBJ databases">
        <title>Evolutionary Origins and Diversification of the Mycorrhizal Mutualists.</title>
        <authorList>
            <consortium name="DOE Joint Genome Institute"/>
            <consortium name="Mycorrhizal Genomics Consortium"/>
            <person name="Kohler A."/>
            <person name="Kuo A."/>
            <person name="Nagy L.G."/>
            <person name="Floudas D."/>
            <person name="Copeland A."/>
            <person name="Barry K.W."/>
            <person name="Cichocki N."/>
            <person name="Veneault-Fourrey C."/>
            <person name="LaButti K."/>
            <person name="Lindquist E.A."/>
            <person name="Lipzen A."/>
            <person name="Lundell T."/>
            <person name="Morin E."/>
            <person name="Murat C."/>
            <person name="Riley R."/>
            <person name="Ohm R."/>
            <person name="Sun H."/>
            <person name="Tunlid A."/>
            <person name="Henrissat B."/>
            <person name="Grigoriev I.V."/>
            <person name="Hibbett D.S."/>
            <person name="Martin F."/>
        </authorList>
    </citation>
    <scope>NUCLEOTIDE SEQUENCE [LARGE SCALE GENOMIC DNA]</scope>
    <source>
        <strain evidence="2">F 1598</strain>
    </source>
</reference>